<dbReference type="InterPro" id="IPR027417">
    <property type="entry name" value="P-loop_NTPase"/>
</dbReference>
<dbReference type="PANTHER" id="PTHR43335:SF4">
    <property type="entry name" value="ABC TRANSPORTER, ATP-BINDING PROTEIN"/>
    <property type="match status" value="1"/>
</dbReference>
<keyword evidence="7" id="KW-1185">Reference proteome</keyword>
<feature type="domain" description="ABC transporter" evidence="5">
    <location>
        <begin position="6"/>
        <end position="230"/>
    </location>
</feature>
<evidence type="ECO:0000256" key="4">
    <source>
        <dbReference type="ARBA" id="ARBA00022840"/>
    </source>
</evidence>
<keyword evidence="3" id="KW-0547">Nucleotide-binding</keyword>
<dbReference type="OrthoDB" id="9804819at2"/>
<evidence type="ECO:0000313" key="6">
    <source>
        <dbReference type="EMBL" id="SSA44784.1"/>
    </source>
</evidence>
<name>A0A2Y9AJU5_9MICO</name>
<dbReference type="InterPro" id="IPR017871">
    <property type="entry name" value="ABC_transporter-like_CS"/>
</dbReference>
<dbReference type="Proteomes" id="UP000250222">
    <property type="component" value="Unassembled WGS sequence"/>
</dbReference>
<evidence type="ECO:0000256" key="3">
    <source>
        <dbReference type="ARBA" id="ARBA00022741"/>
    </source>
</evidence>
<dbReference type="PROSITE" id="PS00211">
    <property type="entry name" value="ABC_TRANSPORTER_1"/>
    <property type="match status" value="1"/>
</dbReference>
<keyword evidence="2" id="KW-0813">Transport</keyword>
<comment type="similarity">
    <text evidence="1">Belongs to the ABC transporter superfamily.</text>
</comment>
<gene>
    <name evidence="6" type="ORF">SAMN05216184_11075</name>
</gene>
<dbReference type="PROSITE" id="PS50893">
    <property type="entry name" value="ABC_TRANSPORTER_2"/>
    <property type="match status" value="1"/>
</dbReference>
<dbReference type="Pfam" id="PF00005">
    <property type="entry name" value="ABC_tran"/>
    <property type="match status" value="1"/>
</dbReference>
<dbReference type="AlphaFoldDB" id="A0A2Y9AJU5"/>
<evidence type="ECO:0000256" key="1">
    <source>
        <dbReference type="ARBA" id="ARBA00005417"/>
    </source>
</evidence>
<reference evidence="6 7" key="1">
    <citation type="submission" date="2016-10" db="EMBL/GenBank/DDBJ databases">
        <authorList>
            <person name="Cai Z."/>
        </authorList>
    </citation>
    <scope>NUCLEOTIDE SEQUENCE [LARGE SCALE GENOMIC DNA]</scope>
    <source>
        <strain evidence="6 7">CGMCC 1.10826</strain>
    </source>
</reference>
<dbReference type="PANTHER" id="PTHR43335">
    <property type="entry name" value="ABC TRANSPORTER, ATP-BINDING PROTEIN"/>
    <property type="match status" value="1"/>
</dbReference>
<dbReference type="InterPro" id="IPR003439">
    <property type="entry name" value="ABC_transporter-like_ATP-bd"/>
</dbReference>
<evidence type="ECO:0000256" key="2">
    <source>
        <dbReference type="ARBA" id="ARBA00022448"/>
    </source>
</evidence>
<protein>
    <submittedName>
        <fullName evidence="6">ABC-2 type transport system ATP-binding protein</fullName>
    </submittedName>
</protein>
<dbReference type="RefSeq" id="WP_110853052.1">
    <property type="nucleotide sequence ID" value="NZ_QKLZ01000010.1"/>
</dbReference>
<accession>A0A2Y9AJU5</accession>
<dbReference type="InterPro" id="IPR003593">
    <property type="entry name" value="AAA+_ATPase"/>
</dbReference>
<evidence type="ECO:0000259" key="5">
    <source>
        <dbReference type="PROSITE" id="PS50893"/>
    </source>
</evidence>
<sequence length="241" mass="25756">MTAPPVRLEALTKRYGSTVAVEELSFEVAAGRITGLLGRNGAGKTTSLRALLGLVAPTSGRALVFGQRYSELGDPRRVGVSLDGIGTLPGVTVAGELRTWATALHLPPASVDRALAEVGLDDVAGRRVAKLSQGMRQRLSLATAFLADPELIVLDEPATGLDPSGIRWLRTVLRERAGRGATILLSSHLLAEVEETVDDVVIIDRRLHYAGPLTDLTAGGTYRLEDRFFTLIESQEETVHG</sequence>
<dbReference type="SMART" id="SM00382">
    <property type="entry name" value="AAA"/>
    <property type="match status" value="1"/>
</dbReference>
<evidence type="ECO:0000313" key="7">
    <source>
        <dbReference type="Proteomes" id="UP000250222"/>
    </source>
</evidence>
<dbReference type="GO" id="GO:0016887">
    <property type="term" value="F:ATP hydrolysis activity"/>
    <property type="evidence" value="ECO:0007669"/>
    <property type="project" value="InterPro"/>
</dbReference>
<dbReference type="GO" id="GO:0005524">
    <property type="term" value="F:ATP binding"/>
    <property type="evidence" value="ECO:0007669"/>
    <property type="project" value="UniProtKB-KW"/>
</dbReference>
<keyword evidence="4 6" id="KW-0067">ATP-binding</keyword>
<dbReference type="Gene3D" id="3.40.50.300">
    <property type="entry name" value="P-loop containing nucleotide triphosphate hydrolases"/>
    <property type="match status" value="1"/>
</dbReference>
<dbReference type="SUPFAM" id="SSF52540">
    <property type="entry name" value="P-loop containing nucleoside triphosphate hydrolases"/>
    <property type="match status" value="1"/>
</dbReference>
<dbReference type="EMBL" id="UETB01000010">
    <property type="protein sequence ID" value="SSA44784.1"/>
    <property type="molecule type" value="Genomic_DNA"/>
</dbReference>
<proteinExistence type="inferred from homology"/>
<organism evidence="6 7">
    <name type="scientific">Georgenia satyanarayanai</name>
    <dbReference type="NCBI Taxonomy" id="860221"/>
    <lineage>
        <taxon>Bacteria</taxon>
        <taxon>Bacillati</taxon>
        <taxon>Actinomycetota</taxon>
        <taxon>Actinomycetes</taxon>
        <taxon>Micrococcales</taxon>
        <taxon>Bogoriellaceae</taxon>
        <taxon>Georgenia</taxon>
    </lineage>
</organism>